<gene>
    <name evidence="1" type="ORF">PIB30_066592</name>
</gene>
<accession>A0ABU6XNP4</accession>
<organism evidence="1 2">
    <name type="scientific">Stylosanthes scabra</name>
    <dbReference type="NCBI Taxonomy" id="79078"/>
    <lineage>
        <taxon>Eukaryota</taxon>
        <taxon>Viridiplantae</taxon>
        <taxon>Streptophyta</taxon>
        <taxon>Embryophyta</taxon>
        <taxon>Tracheophyta</taxon>
        <taxon>Spermatophyta</taxon>
        <taxon>Magnoliopsida</taxon>
        <taxon>eudicotyledons</taxon>
        <taxon>Gunneridae</taxon>
        <taxon>Pentapetalae</taxon>
        <taxon>rosids</taxon>
        <taxon>fabids</taxon>
        <taxon>Fabales</taxon>
        <taxon>Fabaceae</taxon>
        <taxon>Papilionoideae</taxon>
        <taxon>50 kb inversion clade</taxon>
        <taxon>dalbergioids sensu lato</taxon>
        <taxon>Dalbergieae</taxon>
        <taxon>Pterocarpus clade</taxon>
        <taxon>Stylosanthes</taxon>
    </lineage>
</organism>
<evidence type="ECO:0000313" key="2">
    <source>
        <dbReference type="Proteomes" id="UP001341840"/>
    </source>
</evidence>
<proteinExistence type="predicted"/>
<evidence type="ECO:0008006" key="3">
    <source>
        <dbReference type="Google" id="ProtNLM"/>
    </source>
</evidence>
<protein>
    <recommendedName>
        <fullName evidence="3">Secreted protein</fullName>
    </recommendedName>
</protein>
<dbReference type="Proteomes" id="UP001341840">
    <property type="component" value="Unassembled WGS sequence"/>
</dbReference>
<comment type="caution">
    <text evidence="1">The sequence shown here is derived from an EMBL/GenBank/DDBJ whole genome shotgun (WGS) entry which is preliminary data.</text>
</comment>
<reference evidence="1 2" key="1">
    <citation type="journal article" date="2023" name="Plants (Basel)">
        <title>Bridging the Gap: Combining Genomics and Transcriptomics Approaches to Understand Stylosanthes scabra, an Orphan Legume from the Brazilian Caatinga.</title>
        <authorList>
            <person name="Ferreira-Neto J.R.C."/>
            <person name="da Silva M.D."/>
            <person name="Binneck E."/>
            <person name="de Melo N.F."/>
            <person name="da Silva R.H."/>
            <person name="de Melo A.L.T.M."/>
            <person name="Pandolfi V."/>
            <person name="Bustamante F.O."/>
            <person name="Brasileiro-Vidal A.C."/>
            <person name="Benko-Iseppon A.M."/>
        </authorList>
    </citation>
    <scope>NUCLEOTIDE SEQUENCE [LARGE SCALE GENOMIC DNA]</scope>
    <source>
        <tissue evidence="1">Leaves</tissue>
    </source>
</reference>
<dbReference type="EMBL" id="JASCZI010212130">
    <property type="protein sequence ID" value="MED6198470.1"/>
    <property type="molecule type" value="Genomic_DNA"/>
</dbReference>
<name>A0ABU6XNP4_9FABA</name>
<sequence length="129" mass="13471">MAQSTLEEIAATIGMLCIVSTASRMSLGTSIESRLGALAQCGGSNLCTSTHAPSPGWGVTCALRWVRKNFHDSEFSPSTSANAMGRILELPSYAIASIKCPPYLPNRCVPSILTSGLQCLNASTHGGNV</sequence>
<evidence type="ECO:0000313" key="1">
    <source>
        <dbReference type="EMBL" id="MED6198470.1"/>
    </source>
</evidence>
<keyword evidence="2" id="KW-1185">Reference proteome</keyword>